<keyword evidence="2" id="KW-1185">Reference proteome</keyword>
<organism evidence="1 2">
    <name type="scientific">Pseudomonas taiwanensis</name>
    <dbReference type="NCBI Taxonomy" id="470150"/>
    <lineage>
        <taxon>Bacteria</taxon>
        <taxon>Pseudomonadati</taxon>
        <taxon>Pseudomonadota</taxon>
        <taxon>Gammaproteobacteria</taxon>
        <taxon>Pseudomonadales</taxon>
        <taxon>Pseudomonadaceae</taxon>
        <taxon>Pseudomonas</taxon>
    </lineage>
</organism>
<name>A0A7L9GKQ7_9PSED</name>
<dbReference type="AlphaFoldDB" id="A0A7L9GKQ7"/>
<dbReference type="Proteomes" id="UP000593847">
    <property type="component" value="Chromosome"/>
</dbReference>
<gene>
    <name evidence="1" type="ORF">ICN73_05675</name>
</gene>
<dbReference type="SUPFAM" id="SSF56399">
    <property type="entry name" value="ADP-ribosylation"/>
    <property type="match status" value="1"/>
</dbReference>
<evidence type="ECO:0000313" key="2">
    <source>
        <dbReference type="Proteomes" id="UP000593847"/>
    </source>
</evidence>
<proteinExistence type="predicted"/>
<reference evidence="1" key="1">
    <citation type="submission" date="2020-09" db="EMBL/GenBank/DDBJ databases">
        <title>Complete genome sequence of Pseudomonas taiwanensis CC, a plant growth-promoting and biotite-weathering strain.</title>
        <authorList>
            <person name="Cheng C."/>
        </authorList>
    </citation>
    <scope>NUCLEOTIDE SEQUENCE [LARGE SCALE GENOMIC DNA]</scope>
    <source>
        <strain evidence="1">WRS8</strain>
    </source>
</reference>
<sequence length="300" mass="33358">MEDTGVKSHVNYSPYGYPGPGALNCVLGFNGEYRSDLSGFYVLGRGVRSFSSTLMRFLSPDPYSPFSLGGLNIYAYCAGDPVNRVDRSGYFFSAAMTQKIHRWRISAQLTVTYRYAHTSKQFIDSQAAGIAKNHGGSLISTSFKQNRLRVIDNVQRLGVQHPRELGDIVRNMVILPQEQMSSAAKDLGRIFKSKPRNFNGTAAGYRGIHVRYSPRGGVHGETQFHTKQQAFAILPENVARPVIGADLYDAWSSKAQAQGFHPGQAHELYEIFRVSGDSNNIRESSLANSRAYWSFIESLN</sequence>
<dbReference type="EMBL" id="CP062699">
    <property type="protein sequence ID" value="QOJ92368.1"/>
    <property type="molecule type" value="Genomic_DNA"/>
</dbReference>
<evidence type="ECO:0000313" key="1">
    <source>
        <dbReference type="EMBL" id="QOJ92368.1"/>
    </source>
</evidence>
<protein>
    <submittedName>
        <fullName evidence="1">RHS repeat-associated core domain-containing protein</fullName>
    </submittedName>
</protein>
<dbReference type="InterPro" id="IPR022385">
    <property type="entry name" value="Rhs_assc_core"/>
</dbReference>
<dbReference type="NCBIfam" id="TIGR03696">
    <property type="entry name" value="Rhs_assc_core"/>
    <property type="match status" value="1"/>
</dbReference>
<accession>A0A7L9GKQ7</accession>
<dbReference type="KEGG" id="ptai:ICN73_05675"/>
<dbReference type="Gene3D" id="2.180.10.10">
    <property type="entry name" value="RHS repeat-associated core"/>
    <property type="match status" value="1"/>
</dbReference>